<dbReference type="STRING" id="1537102.L1LEL9"/>
<feature type="compositionally biased region" description="Polar residues" evidence="5">
    <location>
        <begin position="72"/>
        <end position="95"/>
    </location>
</feature>
<dbReference type="Pfam" id="PF16016">
    <property type="entry name" value="VASt"/>
    <property type="match status" value="1"/>
</dbReference>
<evidence type="ECO:0000256" key="4">
    <source>
        <dbReference type="ARBA" id="ARBA00023136"/>
    </source>
</evidence>
<dbReference type="GO" id="GO:0120015">
    <property type="term" value="F:sterol transfer activity"/>
    <property type="evidence" value="ECO:0007669"/>
    <property type="project" value="TreeGrafter"/>
</dbReference>
<sequence length="1153" mass="130383">MPLFLSPDTHLLFLEKIYELNHIYSKHLSNKLNGLLLSNKDVRKLENLESFRSSVELENRLKSLRNRILEGSSDTDSIPRQNSSDAENSRNDSNNLRCSSVLNLLSGSNHTEGTGHSGTSGDEDDGESVFDSSVDLISKHILVTKDVDFINFCKNLDQDYTPKFLNMEDIKNMEGIHNKNVNVTARRSSEDTKALSDADSVYRPFTNSLSSLDDEIISGFRYDILENEMVPLTQMCRALANLLFFSIECMNSSLYGLDKFEALLSCVIGELGIISKESDLVLQRLKEELRTQPLGYLASLSDYERCLSKLYKLEKNLENSIYKHKNEKGNCNLPDIECKYLKCSSNSKDHKARRDRAAPLASSVLSDSRDFVRYTNYIEQLSVSQHSFDALNASVVDFESGLDSMLTNFSQHYKDQIFSVQQSWVNKLASFSPILLSKGLGLSKLLQKRPLMPSDFPKSTLHCSFELNVESLRENVFFNIKKGFECLRAFYRQMSRFHKSRYNSLSGWNLRSVYTPLRNVDSPNVLSDATNLINKYFSSYCEYHKNQSTLYLTLYNLISEAFPQTLGQRYNTAIRRIYTGSDYSCDKFQDSELSEFDLSPELFKNVAKLLESVVETSVESALGMCNTSLQILNCHSDWTKLPALLASQFGLSSSAFVKRISLEGPSTQEFSCKIQKEFPDITISDKVISMVVAMEMLTEALVDYSEPGYDFSFQTGDIVHVKIAGSTSLWYGHADNGLNRWFPAKFVKPLAGFEAPWYRFSDVDRETPLDCHVSGSDKIVPPSARALTSRGSLKQSLVLSKIGLKDKVECEFKCALVRKIVLHGSMYITRTHLGFFSQFNDSTIFGTNTHILVPLEDIVKMYTKSKRVPVTIVLILKDGTTHSFYGFSGVKKIYAALSSRIGDKKVDFKPTPQLESLFGSLQPLKNTLLSQELSVSLQKFYEIAFGNNVEKGFAIADTRLAQQAFEFEGDISPVVFDWKSEALQFNKIELSYKFRLKEGKASSRFIPCTCGKTIEDIRYALVDKKYFVYQSTSTLQDIPYSKYFNTVFRVIGTSIAENRIHLQIETEVVFVKQTLFSGIITSEALEKLEAAAKIIQAAFPGEHKPVQKQDTHKSETQAPTFDIQKHVTTILVVAAIGVATRWFAKSLHLRFMS</sequence>
<keyword evidence="2" id="KW-0812">Transmembrane</keyword>
<dbReference type="SUPFAM" id="SSF50044">
    <property type="entry name" value="SH3-domain"/>
    <property type="match status" value="1"/>
</dbReference>
<feature type="region of interest" description="Disordered" evidence="5">
    <location>
        <begin position="71"/>
        <end position="95"/>
    </location>
</feature>
<dbReference type="RefSeq" id="XP_004833152.1">
    <property type="nucleotide sequence ID" value="XM_004833095.1"/>
</dbReference>
<evidence type="ECO:0000259" key="6">
    <source>
        <dbReference type="PROSITE" id="PS51778"/>
    </source>
</evidence>
<dbReference type="Proteomes" id="UP000031512">
    <property type="component" value="Unassembled WGS sequence"/>
</dbReference>
<dbReference type="InterPro" id="IPR004182">
    <property type="entry name" value="GRAM"/>
</dbReference>
<keyword evidence="4" id="KW-0472">Membrane</keyword>
<evidence type="ECO:0000313" key="7">
    <source>
        <dbReference type="EMBL" id="EKX73700.1"/>
    </source>
</evidence>
<comment type="subcellular location">
    <subcellularLocation>
        <location evidence="1">Membrane</location>
        <topology evidence="1">Single-pass membrane protein</topology>
    </subcellularLocation>
</comment>
<feature type="domain" description="VASt" evidence="6">
    <location>
        <begin position="924"/>
        <end position="1099"/>
    </location>
</feature>
<dbReference type="eggNOG" id="ENOG502QWZZ">
    <property type="taxonomic scope" value="Eukaryota"/>
</dbReference>
<keyword evidence="8" id="KW-1185">Reference proteome</keyword>
<keyword evidence="3" id="KW-1133">Transmembrane helix</keyword>
<name>L1LEL9_THEEQ</name>
<proteinExistence type="predicted"/>
<comment type="caution">
    <text evidence="7">The sequence shown here is derived from an EMBL/GenBank/DDBJ whole genome shotgun (WGS) entry which is preliminary data.</text>
</comment>
<dbReference type="GO" id="GO:0005886">
    <property type="term" value="C:plasma membrane"/>
    <property type="evidence" value="ECO:0007669"/>
    <property type="project" value="TreeGrafter"/>
</dbReference>
<dbReference type="PANTHER" id="PTHR23319:SF4">
    <property type="entry name" value="GRAM DOMAIN CONTAINING 1B, ISOFORM E"/>
    <property type="match status" value="1"/>
</dbReference>
<evidence type="ECO:0000256" key="3">
    <source>
        <dbReference type="ARBA" id="ARBA00022989"/>
    </source>
</evidence>
<dbReference type="Pfam" id="PF02893">
    <property type="entry name" value="GRAM"/>
    <property type="match status" value="1"/>
</dbReference>
<evidence type="ECO:0000256" key="5">
    <source>
        <dbReference type="SAM" id="MobiDB-lite"/>
    </source>
</evidence>
<dbReference type="InterPro" id="IPR031968">
    <property type="entry name" value="VASt"/>
</dbReference>
<dbReference type="Gene3D" id="2.30.29.30">
    <property type="entry name" value="Pleckstrin-homology domain (PH domain)/Phosphotyrosine-binding domain (PTB)"/>
    <property type="match status" value="1"/>
</dbReference>
<feature type="region of interest" description="Disordered" evidence="5">
    <location>
        <begin position="107"/>
        <end position="128"/>
    </location>
</feature>
<dbReference type="SMART" id="SM00568">
    <property type="entry name" value="GRAM"/>
    <property type="match status" value="1"/>
</dbReference>
<dbReference type="EMBL" id="ACOU01000002">
    <property type="protein sequence ID" value="EKX73700.1"/>
    <property type="molecule type" value="Genomic_DNA"/>
</dbReference>
<evidence type="ECO:0000256" key="1">
    <source>
        <dbReference type="ARBA" id="ARBA00004167"/>
    </source>
</evidence>
<dbReference type="GO" id="GO:0140268">
    <property type="term" value="C:endoplasmic reticulum-plasma membrane contact site"/>
    <property type="evidence" value="ECO:0007669"/>
    <property type="project" value="TreeGrafter"/>
</dbReference>
<dbReference type="InterPro" id="IPR051482">
    <property type="entry name" value="Cholesterol_transport"/>
</dbReference>
<dbReference type="GO" id="GO:0032366">
    <property type="term" value="P:intracellular sterol transport"/>
    <property type="evidence" value="ECO:0007669"/>
    <property type="project" value="TreeGrafter"/>
</dbReference>
<dbReference type="InterPro" id="IPR011993">
    <property type="entry name" value="PH-like_dom_sf"/>
</dbReference>
<gene>
    <name evidence="7" type="ORF">BEWA_037360</name>
</gene>
<protein>
    <recommendedName>
        <fullName evidence="6">VASt domain-containing protein</fullName>
    </recommendedName>
</protein>
<evidence type="ECO:0000256" key="2">
    <source>
        <dbReference type="ARBA" id="ARBA00022692"/>
    </source>
</evidence>
<dbReference type="KEGG" id="beq:BEWA_037360"/>
<accession>L1LEL9</accession>
<dbReference type="GO" id="GO:0005789">
    <property type="term" value="C:endoplasmic reticulum membrane"/>
    <property type="evidence" value="ECO:0007669"/>
    <property type="project" value="TreeGrafter"/>
</dbReference>
<dbReference type="PANTHER" id="PTHR23319">
    <property type="entry name" value="GRAM DOMAIN CONTAINING 1B, ISOFORM E"/>
    <property type="match status" value="1"/>
</dbReference>
<evidence type="ECO:0000313" key="8">
    <source>
        <dbReference type="Proteomes" id="UP000031512"/>
    </source>
</evidence>
<reference evidence="7 8" key="1">
    <citation type="journal article" date="2012" name="BMC Genomics">
        <title>Comparative genomic analysis and phylogenetic position of Theileria equi.</title>
        <authorList>
            <person name="Kappmeyer L.S."/>
            <person name="Thiagarajan M."/>
            <person name="Herndon D.R."/>
            <person name="Ramsay J.D."/>
            <person name="Caler E."/>
            <person name="Djikeng A."/>
            <person name="Gillespie J.J."/>
            <person name="Lau A.O."/>
            <person name="Roalson E.H."/>
            <person name="Silva J.C."/>
            <person name="Silva M.G."/>
            <person name="Suarez C.E."/>
            <person name="Ueti M.W."/>
            <person name="Nene V.M."/>
            <person name="Mealey R.H."/>
            <person name="Knowles D.P."/>
            <person name="Brayton K.A."/>
        </authorList>
    </citation>
    <scope>NUCLEOTIDE SEQUENCE [LARGE SCALE GENOMIC DNA]</scope>
    <source>
        <strain evidence="7 8">WA</strain>
    </source>
</reference>
<dbReference type="OrthoDB" id="365144at2759"/>
<dbReference type="AlphaFoldDB" id="L1LEL9"/>
<dbReference type="VEuPathDB" id="PiroplasmaDB:BEWA_037360"/>
<dbReference type="InterPro" id="IPR036028">
    <property type="entry name" value="SH3-like_dom_sf"/>
</dbReference>
<dbReference type="GO" id="GO:0032934">
    <property type="term" value="F:sterol binding"/>
    <property type="evidence" value="ECO:0007669"/>
    <property type="project" value="TreeGrafter"/>
</dbReference>
<feature type="compositionally biased region" description="Low complexity" evidence="5">
    <location>
        <begin position="107"/>
        <end position="120"/>
    </location>
</feature>
<organism evidence="7 8">
    <name type="scientific">Theileria equi strain WA</name>
    <dbReference type="NCBI Taxonomy" id="1537102"/>
    <lineage>
        <taxon>Eukaryota</taxon>
        <taxon>Sar</taxon>
        <taxon>Alveolata</taxon>
        <taxon>Apicomplexa</taxon>
        <taxon>Aconoidasida</taxon>
        <taxon>Piroplasmida</taxon>
        <taxon>Theileriidae</taxon>
        <taxon>Theileria</taxon>
    </lineage>
</organism>
<dbReference type="PROSITE" id="PS51778">
    <property type="entry name" value="VAST"/>
    <property type="match status" value="1"/>
</dbReference>
<dbReference type="GeneID" id="15806623"/>